<gene>
    <name evidence="2" type="primary">LOC107479471</name>
    <name evidence="3" type="synonym">LOC127745539</name>
</gene>
<sequence length="230" mass="26072">MDVYREICNIEKILPPLPIKHKRGGSQNEYCEYHRIYGHSTNECYDLKNVIEKLAREGRLYRFLASRADEPKMSRRDEEVGQVECPPHTPKRHVHMINRGFAGGGIFKSSRKRHLKEVHHVGDGDRSSDLPIITFTQEDAACIIPGHDDPVFITIILANANLHQTLVDQGCSMDILFKSAFDKFGLQEKELRAYPNSLFGLGDTPIQPLGHIPLHTTFGKGTRSRTLSID</sequence>
<dbReference type="PANTHER" id="PTHR33240:SF15">
    <property type="entry name" value="GAG-PRO-LIKE PROTEIN"/>
    <property type="match status" value="1"/>
</dbReference>
<dbReference type="KEGG" id="adu:127745539"/>
<name>A0A6P4CPV4_ARADU</name>
<proteinExistence type="predicted"/>
<keyword evidence="1" id="KW-1185">Reference proteome</keyword>
<dbReference type="RefSeq" id="XP_015955089.1">
    <property type="nucleotide sequence ID" value="XM_016099603.1"/>
</dbReference>
<organism evidence="1 2">
    <name type="scientific">Arachis duranensis</name>
    <name type="common">Wild peanut</name>
    <dbReference type="NCBI Taxonomy" id="130453"/>
    <lineage>
        <taxon>Eukaryota</taxon>
        <taxon>Viridiplantae</taxon>
        <taxon>Streptophyta</taxon>
        <taxon>Embryophyta</taxon>
        <taxon>Tracheophyta</taxon>
        <taxon>Spermatophyta</taxon>
        <taxon>Magnoliopsida</taxon>
        <taxon>eudicotyledons</taxon>
        <taxon>Gunneridae</taxon>
        <taxon>Pentapetalae</taxon>
        <taxon>rosids</taxon>
        <taxon>fabids</taxon>
        <taxon>Fabales</taxon>
        <taxon>Fabaceae</taxon>
        <taxon>Papilionoideae</taxon>
        <taxon>50 kb inversion clade</taxon>
        <taxon>dalbergioids sensu lato</taxon>
        <taxon>Dalbergieae</taxon>
        <taxon>Pterocarpus clade</taxon>
        <taxon>Arachis</taxon>
    </lineage>
</organism>
<reference evidence="1" key="1">
    <citation type="journal article" date="2016" name="Nat. Genet.">
        <title>The genome sequences of Arachis duranensis and Arachis ipaensis, the diploid ancestors of cultivated peanut.</title>
        <authorList>
            <person name="Bertioli D.J."/>
            <person name="Cannon S.B."/>
            <person name="Froenicke L."/>
            <person name="Huang G."/>
            <person name="Farmer A.D."/>
            <person name="Cannon E.K."/>
            <person name="Liu X."/>
            <person name="Gao D."/>
            <person name="Clevenger J."/>
            <person name="Dash S."/>
            <person name="Ren L."/>
            <person name="Moretzsohn M.C."/>
            <person name="Shirasawa K."/>
            <person name="Huang W."/>
            <person name="Vidigal B."/>
            <person name="Abernathy B."/>
            <person name="Chu Y."/>
            <person name="Niederhuth C.E."/>
            <person name="Umale P."/>
            <person name="Araujo A.C."/>
            <person name="Kozik A."/>
            <person name="Kim K.D."/>
            <person name="Burow M.D."/>
            <person name="Varshney R.K."/>
            <person name="Wang X."/>
            <person name="Zhang X."/>
            <person name="Barkley N."/>
            <person name="Guimaraes P.M."/>
            <person name="Isobe S."/>
            <person name="Guo B."/>
            <person name="Liao B."/>
            <person name="Stalker H.T."/>
            <person name="Schmitz R.J."/>
            <person name="Scheffler B.E."/>
            <person name="Leal-Bertioli S.C."/>
            <person name="Xun X."/>
            <person name="Jackson S.A."/>
            <person name="Michelmore R."/>
            <person name="Ozias-Akins P."/>
        </authorList>
    </citation>
    <scope>NUCLEOTIDE SEQUENCE [LARGE SCALE GENOMIC DNA]</scope>
    <source>
        <strain evidence="1">cv. V14167</strain>
    </source>
</reference>
<dbReference type="Proteomes" id="UP000515211">
    <property type="component" value="Chromosome 3"/>
</dbReference>
<dbReference type="KEGG" id="adu:107479471"/>
<dbReference type="AlphaFoldDB" id="A0A6P4CPV4"/>
<evidence type="ECO:0000313" key="3">
    <source>
        <dbReference type="RefSeq" id="XP_052114287.1"/>
    </source>
</evidence>
<dbReference type="PANTHER" id="PTHR33240">
    <property type="entry name" value="OS08G0508500 PROTEIN"/>
    <property type="match status" value="1"/>
</dbReference>
<evidence type="ECO:0000313" key="1">
    <source>
        <dbReference type="Proteomes" id="UP000515211"/>
    </source>
</evidence>
<dbReference type="GeneID" id="107479471"/>
<dbReference type="RefSeq" id="XP_052114287.1">
    <property type="nucleotide sequence ID" value="XM_052258327.1"/>
</dbReference>
<protein>
    <submittedName>
        <fullName evidence="2">Uncharacterized protein LOC107479471</fullName>
    </submittedName>
    <submittedName>
        <fullName evidence="3">Uncharacterized protein LOC127745539</fullName>
    </submittedName>
</protein>
<evidence type="ECO:0000313" key="2">
    <source>
        <dbReference type="RefSeq" id="XP_015955089.1"/>
    </source>
</evidence>
<accession>A0A6P4CPV4</accession>
<reference evidence="2 3" key="2">
    <citation type="submission" date="2025-04" db="UniProtKB">
        <authorList>
            <consortium name="RefSeq"/>
        </authorList>
    </citation>
    <scope>IDENTIFICATION</scope>
    <source>
        <tissue evidence="2 3">Whole plant</tissue>
    </source>
</reference>